<dbReference type="RefSeq" id="WP_261696597.1">
    <property type="nucleotide sequence ID" value="NZ_CP104694.1"/>
</dbReference>
<evidence type="ECO:0000256" key="3">
    <source>
        <dbReference type="ARBA" id="ARBA00015716"/>
    </source>
</evidence>
<comment type="function">
    <text evidence="1">Plays a role in synthesis, processing and/or stability of 23S rRNA.</text>
</comment>
<dbReference type="EMBL" id="CP104694">
    <property type="protein sequence ID" value="UXI69644.1"/>
    <property type="molecule type" value="Genomic_DNA"/>
</dbReference>
<keyword evidence="4" id="KW-0690">Ribosome biogenesis</keyword>
<dbReference type="Pfam" id="PF02620">
    <property type="entry name" value="YceD"/>
    <property type="match status" value="1"/>
</dbReference>
<gene>
    <name evidence="7" type="ORF">N4264_08430</name>
</gene>
<proteinExistence type="inferred from homology"/>
<dbReference type="InterPro" id="IPR003772">
    <property type="entry name" value="YceD"/>
</dbReference>
<protein>
    <recommendedName>
        <fullName evidence="3">Large ribosomal RNA subunit accumulation protein YceD</fullName>
    </recommendedName>
    <alternativeName>
        <fullName evidence="5">23S rRNA accumulation protein YceD</fullName>
    </alternativeName>
</protein>
<dbReference type="PANTHER" id="PTHR38099:SF1">
    <property type="entry name" value="LARGE RIBOSOMAL RNA SUBUNIT ACCUMULATION PROTEIN YCED"/>
    <property type="match status" value="1"/>
</dbReference>
<accession>A0ABY6BIF2</accession>
<comment type="similarity">
    <text evidence="2">Belongs to the DUF177 domain family.</text>
</comment>
<evidence type="ECO:0000313" key="8">
    <source>
        <dbReference type="Proteomes" id="UP001064632"/>
    </source>
</evidence>
<organism evidence="7 8">
    <name type="scientific">Tahibacter amnicola</name>
    <dbReference type="NCBI Taxonomy" id="2976241"/>
    <lineage>
        <taxon>Bacteria</taxon>
        <taxon>Pseudomonadati</taxon>
        <taxon>Pseudomonadota</taxon>
        <taxon>Gammaproteobacteria</taxon>
        <taxon>Lysobacterales</taxon>
        <taxon>Rhodanobacteraceae</taxon>
        <taxon>Tahibacter</taxon>
    </lineage>
</organism>
<evidence type="ECO:0000256" key="1">
    <source>
        <dbReference type="ARBA" id="ARBA00002868"/>
    </source>
</evidence>
<name>A0ABY6BIF2_9GAMM</name>
<dbReference type="PANTHER" id="PTHR38099">
    <property type="entry name" value="LARGE RIBOSOMAL RNA SUBUNIT ACCUMULATION PROTEIN YCED"/>
    <property type="match status" value="1"/>
</dbReference>
<feature type="region of interest" description="Disordered" evidence="6">
    <location>
        <begin position="145"/>
        <end position="169"/>
    </location>
</feature>
<evidence type="ECO:0000256" key="5">
    <source>
        <dbReference type="ARBA" id="ARBA00031841"/>
    </source>
</evidence>
<evidence type="ECO:0000256" key="4">
    <source>
        <dbReference type="ARBA" id="ARBA00022517"/>
    </source>
</evidence>
<evidence type="ECO:0000256" key="2">
    <source>
        <dbReference type="ARBA" id="ARBA00010740"/>
    </source>
</evidence>
<evidence type="ECO:0000256" key="6">
    <source>
        <dbReference type="SAM" id="MobiDB-lite"/>
    </source>
</evidence>
<keyword evidence="8" id="KW-1185">Reference proteome</keyword>
<reference evidence="7" key="1">
    <citation type="submission" date="2022-09" db="EMBL/GenBank/DDBJ databases">
        <title>Tahibacter sp. nov., isolated from a fresh water.</title>
        <authorList>
            <person name="Baek J.H."/>
            <person name="Lee J.K."/>
            <person name="Kim J.M."/>
            <person name="Jeon C.O."/>
        </authorList>
    </citation>
    <scope>NUCLEOTIDE SEQUENCE</scope>
    <source>
        <strain evidence="7">W38</strain>
    </source>
</reference>
<dbReference type="Proteomes" id="UP001064632">
    <property type="component" value="Chromosome"/>
</dbReference>
<dbReference type="InterPro" id="IPR039255">
    <property type="entry name" value="YceD_bac"/>
</dbReference>
<sequence length="169" mass="18412">MSAPFPDIVDAWRMVSARRSFDGTLPIAGLPRLAEAVAASTGSVAYEVEFGRDDLETAFLAIRVQARLTLTCQRTLEPFEWPVTIDTRLGLITREEEEAGLPPGYEPLLLESAEIRPADVIEDELLLALPLIPVKPGADEAAVAWSSGPAEEMDSDRPNPFAVLGRLKK</sequence>
<evidence type="ECO:0000313" key="7">
    <source>
        <dbReference type="EMBL" id="UXI69644.1"/>
    </source>
</evidence>